<name>A0ABS5GFB6_9BRAD</name>
<organism evidence="1 2">
    <name type="scientific">Bradyrhizobium denitrificans</name>
    <dbReference type="NCBI Taxonomy" id="2734912"/>
    <lineage>
        <taxon>Bacteria</taxon>
        <taxon>Pseudomonadati</taxon>
        <taxon>Pseudomonadota</taxon>
        <taxon>Alphaproteobacteria</taxon>
        <taxon>Hyphomicrobiales</taxon>
        <taxon>Nitrobacteraceae</taxon>
        <taxon>Bradyrhizobium</taxon>
    </lineage>
</organism>
<dbReference type="InterPro" id="IPR021747">
    <property type="entry name" value="DUF3313"/>
</dbReference>
<accession>A0ABS5GFB6</accession>
<gene>
    <name evidence="1" type="ORF">JQ619_30150</name>
</gene>
<proteinExistence type="predicted"/>
<reference evidence="2" key="1">
    <citation type="journal article" date="2021" name="ISME J.">
        <title>Evolutionary origin and ecological implication of a unique nif island in free-living Bradyrhizobium lineages.</title>
        <authorList>
            <person name="Tao J."/>
        </authorList>
    </citation>
    <scope>NUCLEOTIDE SEQUENCE [LARGE SCALE GENOMIC DNA]</scope>
    <source>
        <strain evidence="2">SZCCT0094</strain>
    </source>
</reference>
<dbReference type="Pfam" id="PF11769">
    <property type="entry name" value="DUF3313"/>
    <property type="match status" value="1"/>
</dbReference>
<sequence length="298" mass="30802">MVEVDIACWVRSYTPAAARVTMLCTALGLAGCATAPMTQSGALASYQTLSESNGVLAKSVLNVDKDAVLAASTIRIMPTSFSGQANEVLSDEQRRLVANAVDRALCLNLSERFTVVAPYEKADLTTRTFITQATATDPVAAGASKVVSAVPGALGVPVPVPRLPIGLGSLTVEAEAVDRKGRQQAAMVWARGANSFTNSPVLSQAGDAYDLAASFSADFGQMLVTGETPFGKAPKLPSIQRIGAALGGKPKHAACEAFGRDPGLIGMVANRLGAPPEWVDKGAVAQDAATNTQMAAKR</sequence>
<evidence type="ECO:0000313" key="1">
    <source>
        <dbReference type="EMBL" id="MBR1140028.1"/>
    </source>
</evidence>
<comment type="caution">
    <text evidence="1">The sequence shown here is derived from an EMBL/GenBank/DDBJ whole genome shotgun (WGS) entry which is preliminary data.</text>
</comment>
<dbReference type="EMBL" id="JAFCLK010000035">
    <property type="protein sequence ID" value="MBR1140028.1"/>
    <property type="molecule type" value="Genomic_DNA"/>
</dbReference>
<dbReference type="RefSeq" id="WP_172241534.1">
    <property type="nucleotide sequence ID" value="NZ_JABFDP010000032.1"/>
</dbReference>
<evidence type="ECO:0000313" key="2">
    <source>
        <dbReference type="Proteomes" id="UP001314635"/>
    </source>
</evidence>
<keyword evidence="2" id="KW-1185">Reference proteome</keyword>
<dbReference type="Proteomes" id="UP001314635">
    <property type="component" value="Unassembled WGS sequence"/>
</dbReference>
<protein>
    <submittedName>
        <fullName evidence="1">DUF3313 domain-containing protein</fullName>
    </submittedName>
</protein>